<dbReference type="EMBL" id="JAGGDJ010000005">
    <property type="protein sequence ID" value="MBO7744810.1"/>
    <property type="molecule type" value="Genomic_DNA"/>
</dbReference>
<keyword evidence="4" id="KW-1185">Reference proteome</keyword>
<proteinExistence type="inferred from homology"/>
<gene>
    <name evidence="3" type="ORF">I8J29_11420</name>
</gene>
<organism evidence="3 4">
    <name type="scientific">Paenibacillus artemisiicola</name>
    <dbReference type="NCBI Taxonomy" id="1172618"/>
    <lineage>
        <taxon>Bacteria</taxon>
        <taxon>Bacillati</taxon>
        <taxon>Bacillota</taxon>
        <taxon>Bacilli</taxon>
        <taxon>Bacillales</taxon>
        <taxon>Paenibacillaceae</taxon>
        <taxon>Paenibacillus</taxon>
    </lineage>
</organism>
<dbReference type="InterPro" id="IPR052369">
    <property type="entry name" value="UG_Glycosaminoglycan_Hydrolase"/>
</dbReference>
<evidence type="ECO:0000256" key="1">
    <source>
        <dbReference type="ARBA" id="ARBA00022801"/>
    </source>
</evidence>
<dbReference type="PANTHER" id="PTHR36845:SF1">
    <property type="entry name" value="HYDROLASE, PUTATIVE (AFU_ORTHOLOGUE AFUA_7G05090)-RELATED"/>
    <property type="match status" value="1"/>
</dbReference>
<dbReference type="Proteomes" id="UP000670947">
    <property type="component" value="Unassembled WGS sequence"/>
</dbReference>
<protein>
    <submittedName>
        <fullName evidence="3">Glycoside hydrolase family 88 protein</fullName>
    </submittedName>
</protein>
<accession>A0ABS3W917</accession>
<dbReference type="InterPro" id="IPR012341">
    <property type="entry name" value="6hp_glycosidase-like_sf"/>
</dbReference>
<dbReference type="InterPro" id="IPR008928">
    <property type="entry name" value="6-hairpin_glycosidase_sf"/>
</dbReference>
<comment type="similarity">
    <text evidence="2">Belongs to the glycosyl hydrolase 88 family.</text>
</comment>
<reference evidence="3 4" key="1">
    <citation type="submission" date="2021-03" db="EMBL/GenBank/DDBJ databases">
        <title>Paenibacillus artemisicola MWE-103 whole genome sequence.</title>
        <authorList>
            <person name="Ham Y.J."/>
        </authorList>
    </citation>
    <scope>NUCLEOTIDE SEQUENCE [LARGE SCALE GENOMIC DNA]</scope>
    <source>
        <strain evidence="3 4">MWE-103</strain>
    </source>
</reference>
<sequence>MNRETEWVEEAWARTVDKVKRTSGRIGSGYPHASVNGRYALEAPDWWTAGFWPGLLWLLHDGSGEASFRQLAEACEEGLDAVLAAYDQLDHDAGFMWTLTSVARYKRYGAEDSKNRALLAAGQLAGRFNLKGNYIRAWNTWRAGDDNAGLAIIDCAMNMPLLFWASAETGDPRFRHVAEAHLDTVLREFVRPDGSVYHIVRFDPGTGERLERIGGQGFAPESAWSRGTAWALYGLALAYRHTGRTAYLDGAKRVAHFFVAHLPEDGVPHWDFRLPEGAERFRDTSAGACAACGLLLLADCAPAHGAPYRAAGVRMLESLYRNYGAWDDDGEEGLIRGGTSIYPERKNVDVPLIYGDYFFTEGLARLKGAAAIAWE</sequence>
<comment type="caution">
    <text evidence="3">The sequence shown here is derived from an EMBL/GenBank/DDBJ whole genome shotgun (WGS) entry which is preliminary data.</text>
</comment>
<keyword evidence="1 3" id="KW-0378">Hydrolase</keyword>
<dbReference type="PANTHER" id="PTHR36845">
    <property type="entry name" value="HYDROLASE, PUTATIVE (AFU_ORTHOLOGUE AFUA_7G05090)-RELATED"/>
    <property type="match status" value="1"/>
</dbReference>
<dbReference type="SUPFAM" id="SSF48208">
    <property type="entry name" value="Six-hairpin glycosidases"/>
    <property type="match status" value="1"/>
</dbReference>
<evidence type="ECO:0000313" key="3">
    <source>
        <dbReference type="EMBL" id="MBO7744810.1"/>
    </source>
</evidence>
<evidence type="ECO:0000313" key="4">
    <source>
        <dbReference type="Proteomes" id="UP000670947"/>
    </source>
</evidence>
<name>A0ABS3W917_9BACL</name>
<dbReference type="Gene3D" id="1.50.10.10">
    <property type="match status" value="1"/>
</dbReference>
<evidence type="ECO:0000256" key="2">
    <source>
        <dbReference type="ARBA" id="ARBA00038358"/>
    </source>
</evidence>
<dbReference type="GO" id="GO:0016787">
    <property type="term" value="F:hydrolase activity"/>
    <property type="evidence" value="ECO:0007669"/>
    <property type="project" value="UniProtKB-KW"/>
</dbReference>